<dbReference type="EMBL" id="JBHTKJ010000034">
    <property type="protein sequence ID" value="MFD1039257.1"/>
    <property type="molecule type" value="Genomic_DNA"/>
</dbReference>
<evidence type="ECO:0000313" key="2">
    <source>
        <dbReference type="Proteomes" id="UP001597040"/>
    </source>
</evidence>
<evidence type="ECO:0000313" key="1">
    <source>
        <dbReference type="EMBL" id="MFD1039257.1"/>
    </source>
</evidence>
<dbReference type="RefSeq" id="WP_390362918.1">
    <property type="nucleotide sequence ID" value="NZ_JBHTKJ010000034.1"/>
</dbReference>
<dbReference type="Proteomes" id="UP001597040">
    <property type="component" value="Unassembled WGS sequence"/>
</dbReference>
<sequence>MDFLMEQALIYTSQKYEEIYIHFNSNFDMKYQDLFIICASIGFKNNRKTTIENRGREFRTNYFNTSQKATAYSIILSDPELGKNLELFEDSEFRLNARKLLQSYAEGGMELLVEEVFGSRWDGNKLDPHYTEYEIDLLGYIYADSKAVPF</sequence>
<name>A0ABW3LLN3_9BACI</name>
<reference evidence="2" key="1">
    <citation type="journal article" date="2019" name="Int. J. Syst. Evol. Microbiol.">
        <title>The Global Catalogue of Microorganisms (GCM) 10K type strain sequencing project: providing services to taxonomists for standard genome sequencing and annotation.</title>
        <authorList>
            <consortium name="The Broad Institute Genomics Platform"/>
            <consortium name="The Broad Institute Genome Sequencing Center for Infectious Disease"/>
            <person name="Wu L."/>
            <person name="Ma J."/>
        </authorList>
    </citation>
    <scope>NUCLEOTIDE SEQUENCE [LARGE SCALE GENOMIC DNA]</scope>
    <source>
        <strain evidence="2">CCUG 56754</strain>
    </source>
</reference>
<protein>
    <submittedName>
        <fullName evidence="1">Uncharacterized protein</fullName>
    </submittedName>
</protein>
<keyword evidence="2" id="KW-1185">Reference proteome</keyword>
<accession>A0ABW3LLN3</accession>
<gene>
    <name evidence="1" type="ORF">ACFQ3N_12765</name>
</gene>
<proteinExistence type="predicted"/>
<comment type="caution">
    <text evidence="1">The sequence shown here is derived from an EMBL/GenBank/DDBJ whole genome shotgun (WGS) entry which is preliminary data.</text>
</comment>
<organism evidence="1 2">
    <name type="scientific">Virgibacillus byunsanensis</name>
    <dbReference type="NCBI Taxonomy" id="570945"/>
    <lineage>
        <taxon>Bacteria</taxon>
        <taxon>Bacillati</taxon>
        <taxon>Bacillota</taxon>
        <taxon>Bacilli</taxon>
        <taxon>Bacillales</taxon>
        <taxon>Bacillaceae</taxon>
        <taxon>Virgibacillus</taxon>
    </lineage>
</organism>